<name>T0YSI3_9ZZZZ</name>
<organism evidence="2">
    <name type="scientific">mine drainage metagenome</name>
    <dbReference type="NCBI Taxonomy" id="410659"/>
    <lineage>
        <taxon>unclassified sequences</taxon>
        <taxon>metagenomes</taxon>
        <taxon>ecological metagenomes</taxon>
    </lineage>
</organism>
<reference evidence="2" key="1">
    <citation type="submission" date="2013-08" db="EMBL/GenBank/DDBJ databases">
        <authorList>
            <person name="Mendez C."/>
            <person name="Richter M."/>
            <person name="Ferrer M."/>
            <person name="Sanchez J."/>
        </authorList>
    </citation>
    <scope>NUCLEOTIDE SEQUENCE</scope>
</reference>
<feature type="non-terminal residue" evidence="2">
    <location>
        <position position="142"/>
    </location>
</feature>
<comment type="caution">
    <text evidence="2">The sequence shown here is derived from an EMBL/GenBank/DDBJ whole genome shotgun (WGS) entry which is preliminary data.</text>
</comment>
<proteinExistence type="predicted"/>
<feature type="domain" description="TniQ" evidence="1">
    <location>
        <begin position="21"/>
        <end position="140"/>
    </location>
</feature>
<reference evidence="2" key="2">
    <citation type="journal article" date="2014" name="ISME J.">
        <title>Microbial stratification in low pH oxic and suboxic macroscopic growths along an acid mine drainage.</title>
        <authorList>
            <person name="Mendez-Garcia C."/>
            <person name="Mesa V."/>
            <person name="Sprenger R.R."/>
            <person name="Richter M."/>
            <person name="Diez M.S."/>
            <person name="Solano J."/>
            <person name="Bargiela R."/>
            <person name="Golyshina O.V."/>
            <person name="Manteca A."/>
            <person name="Ramos J.L."/>
            <person name="Gallego J.R."/>
            <person name="Llorente I."/>
            <person name="Martins Dos Santos V.A."/>
            <person name="Jensen O.N."/>
            <person name="Pelaez A.I."/>
            <person name="Sanchez J."/>
            <person name="Ferrer M."/>
        </authorList>
    </citation>
    <scope>NUCLEOTIDE SEQUENCE</scope>
</reference>
<sequence>MAMQPAMHPELWSVLPPLALRHVATTRVESLDHYVLRLSDVVGLSPATLLDSGLQTGDAASSMKETQWPGLSQRLARRIQAIETLTGQTNLRCGTLWAVSRATNLHGVSQLNLPRRWCPVCYAEQSAASAAEPLVWSMRVLQ</sequence>
<protein>
    <submittedName>
        <fullName evidence="2">Zinc finger protein</fullName>
    </submittedName>
</protein>
<evidence type="ECO:0000259" key="1">
    <source>
        <dbReference type="Pfam" id="PF06527"/>
    </source>
</evidence>
<gene>
    <name evidence="2" type="ORF">B1A_18007</name>
</gene>
<dbReference type="EMBL" id="AUZX01013264">
    <property type="protein sequence ID" value="EQD36088.1"/>
    <property type="molecule type" value="Genomic_DNA"/>
</dbReference>
<dbReference type="AlphaFoldDB" id="T0YSI3"/>
<accession>T0YSI3</accession>
<dbReference type="InterPro" id="IPR009492">
    <property type="entry name" value="TniQ"/>
</dbReference>
<evidence type="ECO:0000313" key="2">
    <source>
        <dbReference type="EMBL" id="EQD36088.1"/>
    </source>
</evidence>
<dbReference type="Pfam" id="PF06527">
    <property type="entry name" value="TniQ"/>
    <property type="match status" value="1"/>
</dbReference>